<keyword evidence="1" id="KW-0812">Transmembrane</keyword>
<proteinExistence type="predicted"/>
<feature type="transmembrane region" description="Helical" evidence="1">
    <location>
        <begin position="49"/>
        <end position="70"/>
    </location>
</feature>
<reference evidence="2 3" key="1">
    <citation type="submission" date="2017-08" db="EMBL/GenBank/DDBJ databases">
        <title>Halomonas binhaiensis sp. nov., isolated from saline alkaline soil.</title>
        <authorList>
            <person name="Wang D."/>
            <person name="Zhang G."/>
        </authorList>
    </citation>
    <scope>NUCLEOTIDE SEQUENCE [LARGE SCALE GENOMIC DNA]</scope>
    <source>
        <strain evidence="2 3">WN018</strain>
    </source>
</reference>
<evidence type="ECO:0000313" key="2">
    <source>
        <dbReference type="EMBL" id="PAU71983.1"/>
    </source>
</evidence>
<feature type="transmembrane region" description="Helical" evidence="1">
    <location>
        <begin position="17"/>
        <end position="37"/>
    </location>
</feature>
<dbReference type="Proteomes" id="UP000218675">
    <property type="component" value="Unassembled WGS sequence"/>
</dbReference>
<organism evidence="2 3">
    <name type="scientific">Vreelandella alkaliphila</name>
    <dbReference type="NCBI Taxonomy" id="272774"/>
    <lineage>
        <taxon>Bacteria</taxon>
        <taxon>Pseudomonadati</taxon>
        <taxon>Pseudomonadota</taxon>
        <taxon>Gammaproteobacteria</taxon>
        <taxon>Oceanospirillales</taxon>
        <taxon>Halomonadaceae</taxon>
        <taxon>Vreelandella</taxon>
    </lineage>
</organism>
<evidence type="ECO:0000256" key="1">
    <source>
        <dbReference type="SAM" id="Phobius"/>
    </source>
</evidence>
<evidence type="ECO:0008006" key="4">
    <source>
        <dbReference type="Google" id="ProtNLM"/>
    </source>
</evidence>
<evidence type="ECO:0000313" key="3">
    <source>
        <dbReference type="Proteomes" id="UP000218675"/>
    </source>
</evidence>
<comment type="caution">
    <text evidence="2">The sequence shown here is derived from an EMBL/GenBank/DDBJ whole genome shotgun (WGS) entry which is preliminary data.</text>
</comment>
<keyword evidence="1" id="KW-1133">Transmembrane helix</keyword>
<dbReference type="RefSeq" id="WP_095603498.1">
    <property type="nucleotide sequence ID" value="NZ_NSKA01000003.1"/>
</dbReference>
<protein>
    <recommendedName>
        <fullName evidence="4">NADH dehydrogenase subunit 4</fullName>
    </recommendedName>
</protein>
<feature type="transmembrane region" description="Helical" evidence="1">
    <location>
        <begin position="82"/>
        <end position="107"/>
    </location>
</feature>
<name>A0ABX4HHX5_9GAMM</name>
<accession>A0ABX4HHX5</accession>
<sequence length="113" mass="12582">MTIGGILTILMYTLAPFIWLLMIGLTIIIGLLLLAYLRGYQITHHHSHLASLLAVLIGLTAFLWVPWLTHSTLGYVATVVDWIALIGAAIATFMIAFITLHPLSYLIRLQNEK</sequence>
<keyword evidence="3" id="KW-1185">Reference proteome</keyword>
<gene>
    <name evidence="2" type="ORF">CK497_09385</name>
</gene>
<keyword evidence="1" id="KW-0472">Membrane</keyword>
<dbReference type="EMBL" id="NSKA01000003">
    <property type="protein sequence ID" value="PAU71983.1"/>
    <property type="molecule type" value="Genomic_DNA"/>
</dbReference>